<keyword evidence="4 7" id="KW-0133">Cell shape</keyword>
<keyword evidence="5 7" id="KW-0573">Peptidoglycan synthesis</keyword>
<keyword evidence="12" id="KW-1185">Reference proteome</keyword>
<organism evidence="11 12">
    <name type="scientific">Candidatus Filomicrobium marinum</name>
    <dbReference type="NCBI Taxonomy" id="1608628"/>
    <lineage>
        <taxon>Bacteria</taxon>
        <taxon>Pseudomonadati</taxon>
        <taxon>Pseudomonadota</taxon>
        <taxon>Alphaproteobacteria</taxon>
        <taxon>Hyphomicrobiales</taxon>
        <taxon>Hyphomicrobiaceae</taxon>
        <taxon>Filomicrobium</taxon>
    </lineage>
</organism>
<reference evidence="12" key="1">
    <citation type="submission" date="2015-02" db="EMBL/GenBank/DDBJ databases">
        <authorList>
            <person name="Chooi Y.-H."/>
        </authorList>
    </citation>
    <scope>NUCLEOTIDE SEQUENCE [LARGE SCALE GENOMIC DNA]</scope>
    <source>
        <strain evidence="12">strain Y</strain>
    </source>
</reference>
<comment type="similarity">
    <text evidence="2">Belongs to the YkuD family.</text>
</comment>
<dbReference type="InterPro" id="IPR038063">
    <property type="entry name" value="Transpep_catalytic_dom"/>
</dbReference>
<feature type="active site" description="Proton donor/acceptor" evidence="7">
    <location>
        <position position="597"/>
    </location>
</feature>
<comment type="pathway">
    <text evidence="1 7">Cell wall biogenesis; peptidoglycan biosynthesis.</text>
</comment>
<dbReference type="InterPro" id="IPR036365">
    <property type="entry name" value="PGBD-like_sf"/>
</dbReference>
<evidence type="ECO:0000256" key="6">
    <source>
        <dbReference type="ARBA" id="ARBA00023316"/>
    </source>
</evidence>
<dbReference type="GO" id="GO:0004180">
    <property type="term" value="F:carboxypeptidase activity"/>
    <property type="evidence" value="ECO:0007669"/>
    <property type="project" value="UniProtKB-ARBA"/>
</dbReference>
<evidence type="ECO:0000256" key="5">
    <source>
        <dbReference type="ARBA" id="ARBA00022984"/>
    </source>
</evidence>
<dbReference type="KEGG" id="fil:BN1229_v1_0366"/>
<dbReference type="PANTHER" id="PTHR41533:SF2">
    <property type="entry name" value="BLR7131 PROTEIN"/>
    <property type="match status" value="1"/>
</dbReference>
<dbReference type="EMBL" id="LN829119">
    <property type="protein sequence ID" value="CPR15466.1"/>
    <property type="molecule type" value="Genomic_DNA"/>
</dbReference>
<dbReference type="GO" id="GO:0071555">
    <property type="term" value="P:cell wall organization"/>
    <property type="evidence" value="ECO:0007669"/>
    <property type="project" value="UniProtKB-UniRule"/>
</dbReference>
<dbReference type="CDD" id="cd16913">
    <property type="entry name" value="YkuD_like"/>
    <property type="match status" value="1"/>
</dbReference>
<feature type="region of interest" description="Disordered" evidence="9">
    <location>
        <begin position="697"/>
        <end position="729"/>
    </location>
</feature>
<dbReference type="UniPathway" id="UPA00219"/>
<dbReference type="Gene3D" id="1.10.101.10">
    <property type="entry name" value="PGBD-like superfamily/PGBD"/>
    <property type="match status" value="1"/>
</dbReference>
<evidence type="ECO:0000256" key="1">
    <source>
        <dbReference type="ARBA" id="ARBA00004752"/>
    </source>
</evidence>
<keyword evidence="6 7" id="KW-0961">Cell wall biogenesis/degradation</keyword>
<feature type="compositionally biased region" description="Polar residues" evidence="9">
    <location>
        <begin position="96"/>
        <end position="112"/>
    </location>
</feature>
<feature type="region of interest" description="Disordered" evidence="9">
    <location>
        <begin position="26"/>
        <end position="173"/>
    </location>
</feature>
<keyword evidence="3" id="KW-0808">Transferase</keyword>
<evidence type="ECO:0000256" key="8">
    <source>
        <dbReference type="SAM" id="Coils"/>
    </source>
</evidence>
<evidence type="ECO:0000313" key="12">
    <source>
        <dbReference type="Proteomes" id="UP000033187"/>
    </source>
</evidence>
<dbReference type="GO" id="GO:0008360">
    <property type="term" value="P:regulation of cell shape"/>
    <property type="evidence" value="ECO:0007669"/>
    <property type="project" value="UniProtKB-UniRule"/>
</dbReference>
<dbReference type="Pfam" id="PF20142">
    <property type="entry name" value="Scaffold"/>
    <property type="match status" value="1"/>
</dbReference>
<feature type="compositionally biased region" description="Polar residues" evidence="9">
    <location>
        <begin position="64"/>
        <end position="73"/>
    </location>
</feature>
<evidence type="ECO:0000256" key="4">
    <source>
        <dbReference type="ARBA" id="ARBA00022960"/>
    </source>
</evidence>
<keyword evidence="8" id="KW-0175">Coiled coil</keyword>
<dbReference type="PROSITE" id="PS52029">
    <property type="entry name" value="LD_TPASE"/>
    <property type="match status" value="1"/>
</dbReference>
<proteinExistence type="inferred from homology"/>
<feature type="compositionally biased region" description="Basic and acidic residues" evidence="9">
    <location>
        <begin position="48"/>
        <end position="60"/>
    </location>
</feature>
<feature type="domain" description="L,D-TPase catalytic" evidence="10">
    <location>
        <begin position="458"/>
        <end position="644"/>
    </location>
</feature>
<evidence type="ECO:0000256" key="9">
    <source>
        <dbReference type="SAM" id="MobiDB-lite"/>
    </source>
</evidence>
<dbReference type="RefSeq" id="WP_052743606.1">
    <property type="nucleotide sequence ID" value="NZ_LN829118.1"/>
</dbReference>
<dbReference type="Gene3D" id="2.40.440.10">
    <property type="entry name" value="L,D-transpeptidase catalytic domain-like"/>
    <property type="match status" value="1"/>
</dbReference>
<evidence type="ECO:0000259" key="10">
    <source>
        <dbReference type="PROSITE" id="PS52029"/>
    </source>
</evidence>
<dbReference type="OrthoDB" id="9778545at2"/>
<evidence type="ECO:0000256" key="2">
    <source>
        <dbReference type="ARBA" id="ARBA00005992"/>
    </source>
</evidence>
<protein>
    <submittedName>
        <fullName evidence="11">ErfK/YbiS/YcfS/YnhG family protein</fullName>
    </submittedName>
</protein>
<dbReference type="AlphaFoldDB" id="A0A0D6JB74"/>
<feature type="coiled-coil region" evidence="8">
    <location>
        <begin position="328"/>
        <end position="355"/>
    </location>
</feature>
<dbReference type="Proteomes" id="UP000033187">
    <property type="component" value="Chromosome 1"/>
</dbReference>
<dbReference type="Pfam" id="PF03734">
    <property type="entry name" value="YkuD"/>
    <property type="match status" value="1"/>
</dbReference>
<feature type="active site" description="Nucleophile" evidence="7">
    <location>
        <position position="616"/>
    </location>
</feature>
<dbReference type="GO" id="GO:0016740">
    <property type="term" value="F:transferase activity"/>
    <property type="evidence" value="ECO:0007669"/>
    <property type="project" value="UniProtKB-KW"/>
</dbReference>
<dbReference type="SUPFAM" id="SSF47090">
    <property type="entry name" value="PGBD-like"/>
    <property type="match status" value="1"/>
</dbReference>
<dbReference type="InterPro" id="IPR005490">
    <property type="entry name" value="LD_TPept_cat_dom"/>
</dbReference>
<dbReference type="PANTHER" id="PTHR41533">
    <property type="entry name" value="L,D-TRANSPEPTIDASE HI_1667-RELATED"/>
    <property type="match status" value="1"/>
</dbReference>
<feature type="compositionally biased region" description="Low complexity" evidence="9">
    <location>
        <begin position="705"/>
        <end position="717"/>
    </location>
</feature>
<sequence length="742" mass="79955">MSILKPWALSGAIGLALVLPGVPSVSAQERSEIAAPSTANESVPAAKADAEKGASEDTAERSAQVENNPQPSEKVTDATSSETATDAASQDEKKGATSTEAARPAPSSQTEDTVAKETSAHTAEAKGASAPENANAAVKGSEAPATETTQAEKPTEDADAQRSAAGAAPENVPVDPLVAAVRQFLSDDSDGGAKNREDIAALVAFYAARDGRALWVDGSGFTSKAKAVMAEIAHAADWGLEAEDFSLPPSNLVQSGVGGQAEAEIKLGLAVLKYVNYARGGRVTPSRVSSQIDQDPELKEPAVVLSEIAAASDGARYLREQHPPHPQFEMLRQALLKLRGEQDDAEKELSEAEKVKLPDGPLLRPGLEHPHVALLRRRLEVTAEPGAEEKFDEPLEEAVRAFQRAHDLSTDGLVGRGTRAVLNGNKSDRSGRAKARAEERLIVNMERWRWMPRNLGAFHVLNNVPEFQTRVFKNGSEIFSERIIVGKTDTRTPVFSADMKYVIFHPSWGVPNGIKRTEILPYLRQKTGLFGFGGSDTRILTAHNLSVSYQGRPVDASQINWTSANIVNYDFIQPPGPTNVLGRVKFRFPNRHDVYMHDTPERELFAQSSRALSHGCVRVRNPRRLAEVLLAEDKGWSEDEVGRRWSGAANGYVELEKKIPVHTAYFTAYASENGEVRYFPDLYGFDSRTARAMGGNGSVFEGERIPQSAPSRRSAPAVAQGGGGYSGSPETVADLISGLLSN</sequence>
<evidence type="ECO:0000313" key="11">
    <source>
        <dbReference type="EMBL" id="CPR15466.1"/>
    </source>
</evidence>
<accession>A0A0D6JB74</accession>
<dbReference type="InterPro" id="IPR002477">
    <property type="entry name" value="Peptidoglycan-bd-like"/>
</dbReference>
<dbReference type="InterPro" id="IPR052905">
    <property type="entry name" value="LD-transpeptidase_YkuD-like"/>
</dbReference>
<feature type="compositionally biased region" description="Low complexity" evidence="9">
    <location>
        <begin position="77"/>
        <end position="88"/>
    </location>
</feature>
<evidence type="ECO:0000256" key="7">
    <source>
        <dbReference type="PROSITE-ProRule" id="PRU01373"/>
    </source>
</evidence>
<gene>
    <name evidence="11" type="ORF">YBN1229_v1_0371</name>
</gene>
<dbReference type="GO" id="GO:0009252">
    <property type="term" value="P:peptidoglycan biosynthetic process"/>
    <property type="evidence" value="ECO:0007669"/>
    <property type="project" value="UniProtKB-UniPathway"/>
</dbReference>
<name>A0A0D6JB74_9HYPH</name>
<dbReference type="InterPro" id="IPR036366">
    <property type="entry name" value="PGBDSf"/>
</dbReference>
<dbReference type="KEGG" id="fiy:BN1229_v1_0371"/>
<dbReference type="SUPFAM" id="SSF141523">
    <property type="entry name" value="L,D-transpeptidase catalytic domain-like"/>
    <property type="match status" value="1"/>
</dbReference>
<dbReference type="InterPro" id="IPR045380">
    <property type="entry name" value="LD_TPept_scaffold_dom"/>
</dbReference>
<evidence type="ECO:0000256" key="3">
    <source>
        <dbReference type="ARBA" id="ARBA00022679"/>
    </source>
</evidence>
<dbReference type="Pfam" id="PF01471">
    <property type="entry name" value="PG_binding_1"/>
    <property type="match status" value="1"/>
</dbReference>